<dbReference type="RefSeq" id="WP_246336568.1">
    <property type="nucleotide sequence ID" value="NZ_JACHVQ010000002.1"/>
</dbReference>
<dbReference type="InterPro" id="IPR025336">
    <property type="entry name" value="SCO4226-like"/>
</dbReference>
<keyword evidence="2" id="KW-1185">Reference proteome</keyword>
<dbReference type="InterPro" id="IPR042557">
    <property type="entry name" value="SCO4226"/>
</dbReference>
<dbReference type="AlphaFoldDB" id="A0A839NDE2"/>
<dbReference type="Proteomes" id="UP000559182">
    <property type="component" value="Unassembled WGS sequence"/>
</dbReference>
<organism evidence="1 2">
    <name type="scientific">Flexivirga oryzae</name>
    <dbReference type="NCBI Taxonomy" id="1794944"/>
    <lineage>
        <taxon>Bacteria</taxon>
        <taxon>Bacillati</taxon>
        <taxon>Actinomycetota</taxon>
        <taxon>Actinomycetes</taxon>
        <taxon>Micrococcales</taxon>
        <taxon>Dermacoccaceae</taxon>
        <taxon>Flexivirga</taxon>
    </lineage>
</organism>
<sequence length="101" mass="11555">MDRLRLGSIMPIFVVERRFAEALELDTEDADGINRINLDEDVRWLYSFLSADKRKTYCLYEAPSPEAIRRAASRAGIPADEIVEVSDRILPDATLEPLHQH</sequence>
<evidence type="ECO:0008006" key="3">
    <source>
        <dbReference type="Google" id="ProtNLM"/>
    </source>
</evidence>
<evidence type="ECO:0000313" key="2">
    <source>
        <dbReference type="Proteomes" id="UP000559182"/>
    </source>
</evidence>
<evidence type="ECO:0000313" key="1">
    <source>
        <dbReference type="EMBL" id="MBB2892701.1"/>
    </source>
</evidence>
<proteinExistence type="predicted"/>
<dbReference type="Gene3D" id="3.30.70.3090">
    <property type="entry name" value="ORF SCO4226, nickel-binding ferredoxin-like monomer"/>
    <property type="match status" value="1"/>
</dbReference>
<gene>
    <name evidence="1" type="ORF">FHU39_002719</name>
</gene>
<protein>
    <recommendedName>
        <fullName evidence="3">DUF4242 domain-containing protein</fullName>
    </recommendedName>
</protein>
<comment type="caution">
    <text evidence="1">The sequence shown here is derived from an EMBL/GenBank/DDBJ whole genome shotgun (WGS) entry which is preliminary data.</text>
</comment>
<dbReference type="EMBL" id="JACHVQ010000002">
    <property type="protein sequence ID" value="MBB2892701.1"/>
    <property type="molecule type" value="Genomic_DNA"/>
</dbReference>
<dbReference type="Pfam" id="PF14026">
    <property type="entry name" value="SCO4226-like"/>
    <property type="match status" value="1"/>
</dbReference>
<accession>A0A839NDE2</accession>
<name>A0A839NDE2_9MICO</name>
<reference evidence="1 2" key="1">
    <citation type="submission" date="2020-08" db="EMBL/GenBank/DDBJ databases">
        <title>Sequencing the genomes of 1000 actinobacteria strains.</title>
        <authorList>
            <person name="Klenk H.-P."/>
        </authorList>
    </citation>
    <scope>NUCLEOTIDE SEQUENCE [LARGE SCALE GENOMIC DNA]</scope>
    <source>
        <strain evidence="1 2">DSM 105369</strain>
    </source>
</reference>